<protein>
    <submittedName>
        <fullName evidence="1">Uncharacterized protein</fullName>
    </submittedName>
</protein>
<name>A0ABC8SCC6_9AQUA</name>
<accession>A0ABC8SCC6</accession>
<comment type="caution">
    <text evidence="1">The sequence shown here is derived from an EMBL/GenBank/DDBJ whole genome shotgun (WGS) entry which is preliminary data.</text>
</comment>
<gene>
    <name evidence="1" type="ORF">ILEXP_LOCUS20367</name>
</gene>
<organism evidence="1 2">
    <name type="scientific">Ilex paraguariensis</name>
    <name type="common">yerba mate</name>
    <dbReference type="NCBI Taxonomy" id="185542"/>
    <lineage>
        <taxon>Eukaryota</taxon>
        <taxon>Viridiplantae</taxon>
        <taxon>Streptophyta</taxon>
        <taxon>Embryophyta</taxon>
        <taxon>Tracheophyta</taxon>
        <taxon>Spermatophyta</taxon>
        <taxon>Magnoliopsida</taxon>
        <taxon>eudicotyledons</taxon>
        <taxon>Gunneridae</taxon>
        <taxon>Pentapetalae</taxon>
        <taxon>asterids</taxon>
        <taxon>campanulids</taxon>
        <taxon>Aquifoliales</taxon>
        <taxon>Aquifoliaceae</taxon>
        <taxon>Ilex</taxon>
    </lineage>
</organism>
<sequence>MRQEFTIIVSALSKKSPRALKQLEAIRACISFFSFLFVDMRRKTRTNPRWKGKAQDYLAFTPTTVRGIAPASVGIRGVAVRRWRWRSRAEELRRLGCP</sequence>
<dbReference type="EMBL" id="CAUOFW020002226">
    <property type="protein sequence ID" value="CAK9152157.1"/>
    <property type="molecule type" value="Genomic_DNA"/>
</dbReference>
<proteinExistence type="predicted"/>
<evidence type="ECO:0000313" key="2">
    <source>
        <dbReference type="Proteomes" id="UP001642360"/>
    </source>
</evidence>
<evidence type="ECO:0000313" key="1">
    <source>
        <dbReference type="EMBL" id="CAK9152157.1"/>
    </source>
</evidence>
<dbReference type="Proteomes" id="UP001642360">
    <property type="component" value="Unassembled WGS sequence"/>
</dbReference>
<keyword evidence="2" id="KW-1185">Reference proteome</keyword>
<reference evidence="1 2" key="1">
    <citation type="submission" date="2024-02" db="EMBL/GenBank/DDBJ databases">
        <authorList>
            <person name="Vignale AGUSTIN F."/>
            <person name="Sosa J E."/>
            <person name="Modenutti C."/>
        </authorList>
    </citation>
    <scope>NUCLEOTIDE SEQUENCE [LARGE SCALE GENOMIC DNA]</scope>
</reference>
<dbReference type="AlphaFoldDB" id="A0ABC8SCC6"/>